<evidence type="ECO:0008006" key="3">
    <source>
        <dbReference type="Google" id="ProtNLM"/>
    </source>
</evidence>
<sequence>MSESREPTSKVLFRVPNENGTAEVESLWAYDLGNDRYKIDNLPFFAYSVSLHDIVLAPLNSVEGMATFERVLSKSGNRTIRVIFNPPVSEGNESKALLDTLISLGVEYEGANPTYIVLNLPPAVDFDVVVQRLTAADVQWEHADPTYDELHPNAA</sequence>
<dbReference type="OrthoDB" id="8617673at2"/>
<dbReference type="RefSeq" id="WP_064028180.1">
    <property type="nucleotide sequence ID" value="NZ_LUUK01000161.1"/>
</dbReference>
<evidence type="ECO:0000313" key="1">
    <source>
        <dbReference type="EMBL" id="OAI19161.1"/>
    </source>
</evidence>
<accession>A0A177NMS6</accession>
<gene>
    <name evidence="1" type="ORF">A1355_04775</name>
</gene>
<dbReference type="Pfam" id="PF14085">
    <property type="entry name" value="DUF4265"/>
    <property type="match status" value="1"/>
</dbReference>
<dbReference type="EMBL" id="LUUK01000161">
    <property type="protein sequence ID" value="OAI19161.1"/>
    <property type="molecule type" value="Genomic_DNA"/>
</dbReference>
<dbReference type="AlphaFoldDB" id="A0A177NMS6"/>
<reference evidence="2" key="1">
    <citation type="submission" date="2016-03" db="EMBL/GenBank/DDBJ databases">
        <authorList>
            <person name="Heylen K."/>
            <person name="De Vos P."/>
            <person name="Vekeman B."/>
        </authorList>
    </citation>
    <scope>NUCLEOTIDE SEQUENCE [LARGE SCALE GENOMIC DNA]</scope>
    <source>
        <strain evidence="2">R-45383</strain>
    </source>
</reference>
<proteinExistence type="predicted"/>
<dbReference type="InterPro" id="IPR025361">
    <property type="entry name" value="DUF4265"/>
</dbReference>
<dbReference type="STRING" id="702114.A1355_04775"/>
<dbReference type="Proteomes" id="UP000077628">
    <property type="component" value="Unassembled WGS sequence"/>
</dbReference>
<name>A0A177NMS6_9GAMM</name>
<keyword evidence="2" id="KW-1185">Reference proteome</keyword>
<evidence type="ECO:0000313" key="2">
    <source>
        <dbReference type="Proteomes" id="UP000077628"/>
    </source>
</evidence>
<protein>
    <recommendedName>
        <fullName evidence="3">DUF4265 domain-containing protein</fullName>
    </recommendedName>
</protein>
<comment type="caution">
    <text evidence="1">The sequence shown here is derived from an EMBL/GenBank/DDBJ whole genome shotgun (WGS) entry which is preliminary data.</text>
</comment>
<organism evidence="1 2">
    <name type="scientific">Methylomonas koyamae</name>
    <dbReference type="NCBI Taxonomy" id="702114"/>
    <lineage>
        <taxon>Bacteria</taxon>
        <taxon>Pseudomonadati</taxon>
        <taxon>Pseudomonadota</taxon>
        <taxon>Gammaproteobacteria</taxon>
        <taxon>Methylococcales</taxon>
        <taxon>Methylococcaceae</taxon>
        <taxon>Methylomonas</taxon>
    </lineage>
</organism>